<comment type="caution">
    <text evidence="2">The sequence shown here is derived from an EMBL/GenBank/DDBJ whole genome shotgun (WGS) entry which is preliminary data.</text>
</comment>
<organism evidence="2 3">
    <name type="scientific">Tahibacter soli</name>
    <dbReference type="NCBI Taxonomy" id="2983605"/>
    <lineage>
        <taxon>Bacteria</taxon>
        <taxon>Pseudomonadati</taxon>
        <taxon>Pseudomonadota</taxon>
        <taxon>Gammaproteobacteria</taxon>
        <taxon>Lysobacterales</taxon>
        <taxon>Rhodanobacteraceae</taxon>
        <taxon>Tahibacter</taxon>
    </lineage>
</organism>
<keyword evidence="1" id="KW-0732">Signal</keyword>
<accession>A0A9X3YHU4</accession>
<reference evidence="2" key="1">
    <citation type="submission" date="2023-02" db="EMBL/GenBank/DDBJ databases">
        <title>Tahibacter soli sp. nov. isolated from soil.</title>
        <authorList>
            <person name="Baek J.H."/>
            <person name="Lee J.K."/>
            <person name="Choi D.G."/>
            <person name="Jeon C.O."/>
        </authorList>
    </citation>
    <scope>NUCLEOTIDE SEQUENCE</scope>
    <source>
        <strain evidence="2">BL</strain>
    </source>
</reference>
<dbReference type="RefSeq" id="WP_263541133.1">
    <property type="nucleotide sequence ID" value="NZ_JAOVZO020000011.1"/>
</dbReference>
<evidence type="ECO:0000256" key="1">
    <source>
        <dbReference type="SAM" id="SignalP"/>
    </source>
</evidence>
<dbReference type="Gene3D" id="3.10.450.50">
    <property type="match status" value="1"/>
</dbReference>
<proteinExistence type="predicted"/>
<feature type="signal peptide" evidence="1">
    <location>
        <begin position="1"/>
        <end position="22"/>
    </location>
</feature>
<protein>
    <submittedName>
        <fullName evidence="2">Nuclear transport factor 2 family protein</fullName>
    </submittedName>
</protein>
<dbReference type="Pfam" id="PF12893">
    <property type="entry name" value="Lumazine_bd_2"/>
    <property type="match status" value="1"/>
</dbReference>
<name>A0A9X3YHU4_9GAMM</name>
<dbReference type="AlphaFoldDB" id="A0A9X3YHU4"/>
<feature type="chain" id="PRO_5040954796" evidence="1">
    <location>
        <begin position="23"/>
        <end position="152"/>
    </location>
</feature>
<dbReference type="Proteomes" id="UP001139971">
    <property type="component" value="Unassembled WGS sequence"/>
</dbReference>
<gene>
    <name evidence="2" type="ORF">OD750_008370</name>
</gene>
<dbReference type="EMBL" id="JAOVZO020000011">
    <property type="protein sequence ID" value="MDC8012561.1"/>
    <property type="molecule type" value="Genomic_DNA"/>
</dbReference>
<keyword evidence="3" id="KW-1185">Reference proteome</keyword>
<evidence type="ECO:0000313" key="2">
    <source>
        <dbReference type="EMBL" id="MDC8012561.1"/>
    </source>
</evidence>
<evidence type="ECO:0000313" key="3">
    <source>
        <dbReference type="Proteomes" id="UP001139971"/>
    </source>
</evidence>
<sequence length="152" mass="16740">MTSIAAITITAVALAAGSPAQSADIKADPKVVEAVKATCFDYVDGQLEGNPDRVARSLHPDLAKRAVIGDTPYERYGLRRMSKEELVDLTKQGVLKTPAGEWNRTCTVLDITGNAASVRLETPWFVDYFHMGNFGDRWLIVNALWYSKPKAR</sequence>
<dbReference type="InterPro" id="IPR039437">
    <property type="entry name" value="FrzH/put_lumazine-bd"/>
</dbReference>
<dbReference type="InterPro" id="IPR032710">
    <property type="entry name" value="NTF2-like_dom_sf"/>
</dbReference>
<dbReference type="SUPFAM" id="SSF54427">
    <property type="entry name" value="NTF2-like"/>
    <property type="match status" value="1"/>
</dbReference>